<feature type="compositionally biased region" description="Basic and acidic residues" evidence="2">
    <location>
        <begin position="180"/>
        <end position="193"/>
    </location>
</feature>
<dbReference type="PANTHER" id="PTHR15286:SF16">
    <property type="entry name" value="RAS ASSOCIATION DOMAIN-CONTAINING PROTEIN 8"/>
    <property type="match status" value="1"/>
</dbReference>
<feature type="region of interest" description="Disordered" evidence="2">
    <location>
        <begin position="489"/>
        <end position="521"/>
    </location>
</feature>
<comment type="caution">
    <text evidence="3">The sequence shown here is derived from an EMBL/GenBank/DDBJ whole genome shotgun (WGS) entry which is preliminary data.</text>
</comment>
<proteinExistence type="predicted"/>
<dbReference type="Gene3D" id="3.10.20.90">
    <property type="entry name" value="Phosphatidylinositol 3-kinase Catalytic Subunit, Chain A, domain 1"/>
    <property type="match status" value="1"/>
</dbReference>
<dbReference type="PANTHER" id="PTHR15286">
    <property type="entry name" value="RAS-ASSOCIATING DOMAIN CONTAINING PROTEIN"/>
    <property type="match status" value="1"/>
</dbReference>
<dbReference type="AlphaFoldDB" id="A0ABD1KW60"/>
<name>A0ABD1KW60_9TELE</name>
<evidence type="ECO:0000256" key="2">
    <source>
        <dbReference type="SAM" id="MobiDB-lite"/>
    </source>
</evidence>
<protein>
    <recommendedName>
        <fullName evidence="5">Ras association domain-containing protein 8</fullName>
    </recommendedName>
</protein>
<evidence type="ECO:0000313" key="4">
    <source>
        <dbReference type="Proteomes" id="UP001591681"/>
    </source>
</evidence>
<reference evidence="3 4" key="1">
    <citation type="submission" date="2024-09" db="EMBL/GenBank/DDBJ databases">
        <title>A chromosome-level genome assembly of Gray's grenadier anchovy, Coilia grayii.</title>
        <authorList>
            <person name="Fu Z."/>
        </authorList>
    </citation>
    <scope>NUCLEOTIDE SEQUENCE [LARGE SCALE GENOMIC DNA]</scope>
    <source>
        <strain evidence="3">G4</strain>
        <tissue evidence="3">Muscle</tissue>
    </source>
</reference>
<feature type="compositionally biased region" description="Basic residues" evidence="2">
    <location>
        <begin position="110"/>
        <end position="119"/>
    </location>
</feature>
<keyword evidence="1" id="KW-0175">Coiled coil</keyword>
<dbReference type="SUPFAM" id="SSF54236">
    <property type="entry name" value="Ubiquitin-like"/>
    <property type="match status" value="1"/>
</dbReference>
<feature type="region of interest" description="Disordered" evidence="2">
    <location>
        <begin position="100"/>
        <end position="156"/>
    </location>
</feature>
<dbReference type="EMBL" id="JBHFQA010000001">
    <property type="protein sequence ID" value="KAL2103405.1"/>
    <property type="molecule type" value="Genomic_DNA"/>
</dbReference>
<accession>A0ABD1KW60</accession>
<dbReference type="Proteomes" id="UP001591681">
    <property type="component" value="Unassembled WGS sequence"/>
</dbReference>
<feature type="compositionally biased region" description="Polar residues" evidence="2">
    <location>
        <begin position="194"/>
        <end position="206"/>
    </location>
</feature>
<feature type="coiled-coil region" evidence="1">
    <location>
        <begin position="281"/>
        <end position="400"/>
    </location>
</feature>
<evidence type="ECO:0008006" key="5">
    <source>
        <dbReference type="Google" id="ProtNLM"/>
    </source>
</evidence>
<evidence type="ECO:0000313" key="3">
    <source>
        <dbReference type="EMBL" id="KAL2103405.1"/>
    </source>
</evidence>
<feature type="compositionally biased region" description="Basic and acidic residues" evidence="2">
    <location>
        <begin position="502"/>
        <end position="512"/>
    </location>
</feature>
<gene>
    <name evidence="3" type="ORF">ACEWY4_000273</name>
</gene>
<sequence>MEIKVSVDGIPRVVCGVTEQTTCQEVVIALAQVLGRTGRYTLKEKFKEYERNVTPEERLLESLGKYGEQTREVQLTLHHNGPSLCAENGPGTDAVRLRGPRYQSGGGQLRRAHAAGHGHRGSEARNLNRQSLPPLSRLRFQSEPIPEETKKPKRKSLTLMEEAWGWLESLGRSGRQQSGPREKVRGRDDHRGGTSDTANRLSQSFAIQPGQVICHSPLPQGRNRREKGQASKVPKVISCLGNFGRDGQEDDKKMRAEAKVQKGKRKELQANLPFLKVEELHVRASREVEEQKEELRALILQQQSSLGDLQSQIDTTDGQICMLEEQQRKRQAEQEVSQARLQLLDEEEAEQLHFWENELKDEEGFEKDLQQQFLELKEKAAECRATLQEYQRKLEGLDLSSSLAHLFPKREVSQSRGARKTPRGHSTIRTPVHNKELFESAGSKQSAGNSGRQSVGTASTKLPRVFVAPVQTAESGMSDRSRLREWWARRSAGQSSSTGTGHKPEAIHRSEITIRLSSTRV</sequence>
<dbReference type="InterPro" id="IPR033593">
    <property type="entry name" value="N-RASSF"/>
</dbReference>
<dbReference type="InterPro" id="IPR029071">
    <property type="entry name" value="Ubiquitin-like_domsf"/>
</dbReference>
<organism evidence="3 4">
    <name type="scientific">Coilia grayii</name>
    <name type="common">Gray's grenadier anchovy</name>
    <dbReference type="NCBI Taxonomy" id="363190"/>
    <lineage>
        <taxon>Eukaryota</taxon>
        <taxon>Metazoa</taxon>
        <taxon>Chordata</taxon>
        <taxon>Craniata</taxon>
        <taxon>Vertebrata</taxon>
        <taxon>Euteleostomi</taxon>
        <taxon>Actinopterygii</taxon>
        <taxon>Neopterygii</taxon>
        <taxon>Teleostei</taxon>
        <taxon>Clupei</taxon>
        <taxon>Clupeiformes</taxon>
        <taxon>Clupeoidei</taxon>
        <taxon>Engraulidae</taxon>
        <taxon>Coilinae</taxon>
        <taxon>Coilia</taxon>
    </lineage>
</organism>
<keyword evidence="4" id="KW-1185">Reference proteome</keyword>
<feature type="compositionally biased region" description="Polar residues" evidence="2">
    <location>
        <begin position="442"/>
        <end position="460"/>
    </location>
</feature>
<feature type="region of interest" description="Disordered" evidence="2">
    <location>
        <begin position="170"/>
        <end position="233"/>
    </location>
</feature>
<feature type="region of interest" description="Disordered" evidence="2">
    <location>
        <begin position="410"/>
        <end position="460"/>
    </location>
</feature>
<evidence type="ECO:0000256" key="1">
    <source>
        <dbReference type="SAM" id="Coils"/>
    </source>
</evidence>